<dbReference type="InterPro" id="IPR019808">
    <property type="entry name" value="Histidine_triad_CS"/>
</dbReference>
<sequence length="137" mass="15076">MDNCIFCKIAGGEIPAATLYEDENFRVILDLGPASKGHALILPKAHAANIYEISDELAAKAMILAKKMARVMTDALHCDGFNIVQNNGECAGQTVFHFHMHLIPRYNGDSVGITWTPGTLTDEVKEEIMEKVKAQFN</sequence>
<reference evidence="3 4" key="1">
    <citation type="submission" date="2020-08" db="EMBL/GenBank/DDBJ databases">
        <title>Genome public.</title>
        <authorList>
            <person name="Liu C."/>
            <person name="Sun Q."/>
        </authorList>
    </citation>
    <scope>NUCLEOTIDE SEQUENCE [LARGE SCALE GENOMIC DNA]</scope>
    <source>
        <strain evidence="3 4">M29</strain>
    </source>
</reference>
<dbReference type="PANTHER" id="PTHR46648:SF1">
    <property type="entry name" value="ADENOSINE 5'-MONOPHOSPHORAMIDASE HNT1"/>
    <property type="match status" value="1"/>
</dbReference>
<dbReference type="Proteomes" id="UP000649826">
    <property type="component" value="Unassembled WGS sequence"/>
</dbReference>
<dbReference type="InterPro" id="IPR036265">
    <property type="entry name" value="HIT-like_sf"/>
</dbReference>
<evidence type="ECO:0000313" key="3">
    <source>
        <dbReference type="EMBL" id="MBC5779258.1"/>
    </source>
</evidence>
<dbReference type="CDD" id="cd01277">
    <property type="entry name" value="HINT_subgroup"/>
    <property type="match status" value="1"/>
</dbReference>
<evidence type="ECO:0000256" key="1">
    <source>
        <dbReference type="PROSITE-ProRule" id="PRU00464"/>
    </source>
</evidence>
<dbReference type="Pfam" id="PF01230">
    <property type="entry name" value="HIT"/>
    <property type="match status" value="1"/>
</dbReference>
<dbReference type="EMBL" id="JACOQG010000007">
    <property type="protein sequence ID" value="MBC5779258.1"/>
    <property type="molecule type" value="Genomic_DNA"/>
</dbReference>
<dbReference type="RefSeq" id="WP_019160537.1">
    <property type="nucleotide sequence ID" value="NZ_JACOQG010000007.1"/>
</dbReference>
<feature type="domain" description="HIT" evidence="2">
    <location>
        <begin position="5"/>
        <end position="112"/>
    </location>
</feature>
<name>A0ABR7IGW3_9FIRM</name>
<evidence type="ECO:0000259" key="2">
    <source>
        <dbReference type="PROSITE" id="PS51084"/>
    </source>
</evidence>
<dbReference type="SUPFAM" id="SSF54197">
    <property type="entry name" value="HIT-like"/>
    <property type="match status" value="1"/>
</dbReference>
<feature type="short sequence motif" description="Histidine triad motif" evidence="1">
    <location>
        <begin position="97"/>
        <end position="101"/>
    </location>
</feature>
<dbReference type="Gene3D" id="3.30.428.10">
    <property type="entry name" value="HIT-like"/>
    <property type="match status" value="1"/>
</dbReference>
<dbReference type="InterPro" id="IPR001310">
    <property type="entry name" value="Histidine_triad_HIT"/>
</dbReference>
<dbReference type="InterPro" id="IPR011146">
    <property type="entry name" value="HIT-like"/>
</dbReference>
<dbReference type="PROSITE" id="PS51084">
    <property type="entry name" value="HIT_2"/>
    <property type="match status" value="1"/>
</dbReference>
<dbReference type="InterPro" id="IPR039384">
    <property type="entry name" value="HINT"/>
</dbReference>
<organism evidence="3 4">
    <name type="scientific">Blautia difficilis</name>
    <dbReference type="NCBI Taxonomy" id="2763027"/>
    <lineage>
        <taxon>Bacteria</taxon>
        <taxon>Bacillati</taxon>
        <taxon>Bacillota</taxon>
        <taxon>Clostridia</taxon>
        <taxon>Lachnospirales</taxon>
        <taxon>Lachnospiraceae</taxon>
        <taxon>Blautia</taxon>
    </lineage>
</organism>
<accession>A0ABR7IGW3</accession>
<dbReference type="PRINTS" id="PR00332">
    <property type="entry name" value="HISTRIAD"/>
</dbReference>
<gene>
    <name evidence="3" type="ORF">H8Z82_06235</name>
</gene>
<protein>
    <submittedName>
        <fullName evidence="3">HIT family protein</fullName>
    </submittedName>
</protein>
<evidence type="ECO:0000313" key="4">
    <source>
        <dbReference type="Proteomes" id="UP000649826"/>
    </source>
</evidence>
<dbReference type="PROSITE" id="PS00892">
    <property type="entry name" value="HIT_1"/>
    <property type="match status" value="1"/>
</dbReference>
<comment type="caution">
    <text evidence="3">The sequence shown here is derived from an EMBL/GenBank/DDBJ whole genome shotgun (WGS) entry which is preliminary data.</text>
</comment>
<dbReference type="PANTHER" id="PTHR46648">
    <property type="entry name" value="HIT FAMILY PROTEIN 1"/>
    <property type="match status" value="1"/>
</dbReference>
<keyword evidence="4" id="KW-1185">Reference proteome</keyword>
<proteinExistence type="predicted"/>